<protein>
    <submittedName>
        <fullName evidence="2">Uncharacterized protein</fullName>
    </submittedName>
</protein>
<feature type="compositionally biased region" description="Basic and acidic residues" evidence="1">
    <location>
        <begin position="1"/>
        <end position="12"/>
    </location>
</feature>
<dbReference type="EMBL" id="BAABDO010000118">
    <property type="protein sequence ID" value="GAA4154040.1"/>
    <property type="molecule type" value="Genomic_DNA"/>
</dbReference>
<organism evidence="2 3">
    <name type="scientific">Actinomadura keratinilytica</name>
    <dbReference type="NCBI Taxonomy" id="547461"/>
    <lineage>
        <taxon>Bacteria</taxon>
        <taxon>Bacillati</taxon>
        <taxon>Actinomycetota</taxon>
        <taxon>Actinomycetes</taxon>
        <taxon>Streptosporangiales</taxon>
        <taxon>Thermomonosporaceae</taxon>
        <taxon>Actinomadura</taxon>
    </lineage>
</organism>
<gene>
    <name evidence="2" type="ORF">GCM10022416_53540</name>
</gene>
<proteinExistence type="predicted"/>
<comment type="caution">
    <text evidence="2">The sequence shown here is derived from an EMBL/GenBank/DDBJ whole genome shotgun (WGS) entry which is preliminary data.</text>
</comment>
<feature type="compositionally biased region" description="Pro residues" evidence="1">
    <location>
        <begin position="28"/>
        <end position="44"/>
    </location>
</feature>
<reference evidence="3" key="1">
    <citation type="journal article" date="2019" name="Int. J. Syst. Evol. Microbiol.">
        <title>The Global Catalogue of Microorganisms (GCM) 10K type strain sequencing project: providing services to taxonomists for standard genome sequencing and annotation.</title>
        <authorList>
            <consortium name="The Broad Institute Genomics Platform"/>
            <consortium name="The Broad Institute Genome Sequencing Center for Infectious Disease"/>
            <person name="Wu L."/>
            <person name="Ma J."/>
        </authorList>
    </citation>
    <scope>NUCLEOTIDE SEQUENCE [LARGE SCALE GENOMIC DNA]</scope>
    <source>
        <strain evidence="3">JCM 17316</strain>
    </source>
</reference>
<sequence>MSGDHRTTERRSSGPPRPAVAAPHPATATPPVPPAPPSPFPGPSPFRDTPRVPRARRARLLKETGRGRRGICARPDTGSG</sequence>
<accession>A0ABP7ZD06</accession>
<evidence type="ECO:0000313" key="3">
    <source>
        <dbReference type="Proteomes" id="UP001500266"/>
    </source>
</evidence>
<dbReference type="Proteomes" id="UP001500266">
    <property type="component" value="Unassembled WGS sequence"/>
</dbReference>
<feature type="region of interest" description="Disordered" evidence="1">
    <location>
        <begin position="1"/>
        <end position="80"/>
    </location>
</feature>
<keyword evidence="3" id="KW-1185">Reference proteome</keyword>
<evidence type="ECO:0000313" key="2">
    <source>
        <dbReference type="EMBL" id="GAA4154040.1"/>
    </source>
</evidence>
<evidence type="ECO:0000256" key="1">
    <source>
        <dbReference type="SAM" id="MobiDB-lite"/>
    </source>
</evidence>
<name>A0ABP7ZD06_9ACTN</name>